<comment type="subcellular location">
    <subcellularLocation>
        <location evidence="4">Cytoplasm</location>
    </subcellularLocation>
</comment>
<dbReference type="InterPro" id="IPR016185">
    <property type="entry name" value="PreATP-grasp_dom_sf"/>
</dbReference>
<accession>A0A6V8NN40</accession>
<evidence type="ECO:0000256" key="21">
    <source>
        <dbReference type="ARBA" id="ARBA00076288"/>
    </source>
</evidence>
<keyword evidence="17" id="KW-0961">Cell wall biogenesis/degradation</keyword>
<dbReference type="PROSITE" id="PS00843">
    <property type="entry name" value="DALA_DALA_LIGASE_1"/>
    <property type="match status" value="1"/>
</dbReference>
<evidence type="ECO:0000256" key="17">
    <source>
        <dbReference type="ARBA" id="ARBA00023316"/>
    </source>
</evidence>
<evidence type="ECO:0000256" key="1">
    <source>
        <dbReference type="ARBA" id="ARBA00001936"/>
    </source>
</evidence>
<dbReference type="GO" id="GO:0071555">
    <property type="term" value="P:cell wall organization"/>
    <property type="evidence" value="ECO:0007669"/>
    <property type="project" value="UniProtKB-KW"/>
</dbReference>
<keyword evidence="8" id="KW-0963">Cytoplasm</keyword>
<dbReference type="SUPFAM" id="SSF56059">
    <property type="entry name" value="Glutathione synthetase ATP-binding domain-like"/>
    <property type="match status" value="1"/>
</dbReference>
<feature type="non-terminal residue" evidence="25">
    <location>
        <position position="1"/>
    </location>
</feature>
<dbReference type="InterPro" id="IPR011095">
    <property type="entry name" value="Dala_Dala_lig_C"/>
</dbReference>
<keyword evidence="10" id="KW-0479">Metal-binding</keyword>
<feature type="non-terminal residue" evidence="25">
    <location>
        <position position="171"/>
    </location>
</feature>
<dbReference type="Proteomes" id="UP000574717">
    <property type="component" value="Unassembled WGS sequence"/>
</dbReference>
<feature type="domain" description="ATP-grasp" evidence="24">
    <location>
        <begin position="51"/>
        <end position="146"/>
    </location>
</feature>
<comment type="catalytic activity">
    <reaction evidence="18">
        <text>2 D-alanine + ATP = D-alanyl-D-alanine + ADP + phosphate + H(+)</text>
        <dbReference type="Rhea" id="RHEA:11224"/>
        <dbReference type="ChEBI" id="CHEBI:15378"/>
        <dbReference type="ChEBI" id="CHEBI:30616"/>
        <dbReference type="ChEBI" id="CHEBI:43474"/>
        <dbReference type="ChEBI" id="CHEBI:57416"/>
        <dbReference type="ChEBI" id="CHEBI:57822"/>
        <dbReference type="ChEBI" id="CHEBI:456216"/>
        <dbReference type="EC" id="6.3.2.4"/>
    </reaction>
</comment>
<dbReference type="EC" id="6.3.2.4" evidence="7"/>
<comment type="cofactor">
    <cofactor evidence="1">
        <name>Mn(2+)</name>
        <dbReference type="ChEBI" id="CHEBI:29035"/>
    </cofactor>
</comment>
<name>A0A6V8NN40_9ACTN</name>
<evidence type="ECO:0000256" key="9">
    <source>
        <dbReference type="ARBA" id="ARBA00022598"/>
    </source>
</evidence>
<dbReference type="PANTHER" id="PTHR23132">
    <property type="entry name" value="D-ALANINE--D-ALANINE LIGASE"/>
    <property type="match status" value="1"/>
</dbReference>
<keyword evidence="12 23" id="KW-0067">ATP-binding</keyword>
<keyword evidence="15" id="KW-0573">Peptidoglycan synthesis</keyword>
<dbReference type="PROSITE" id="PS50975">
    <property type="entry name" value="ATP_GRASP"/>
    <property type="match status" value="1"/>
</dbReference>
<dbReference type="InterPro" id="IPR011127">
    <property type="entry name" value="Dala_Dala_lig_N"/>
</dbReference>
<keyword evidence="16" id="KW-0464">Manganese</keyword>
<evidence type="ECO:0000256" key="3">
    <source>
        <dbReference type="ARBA" id="ARBA00003921"/>
    </source>
</evidence>
<evidence type="ECO:0000256" key="14">
    <source>
        <dbReference type="ARBA" id="ARBA00022960"/>
    </source>
</evidence>
<dbReference type="Pfam" id="PF07478">
    <property type="entry name" value="Dala_Dala_lig_C"/>
    <property type="match status" value="1"/>
</dbReference>
<evidence type="ECO:0000256" key="19">
    <source>
        <dbReference type="ARBA" id="ARBA00060592"/>
    </source>
</evidence>
<evidence type="ECO:0000256" key="15">
    <source>
        <dbReference type="ARBA" id="ARBA00022984"/>
    </source>
</evidence>
<evidence type="ECO:0000256" key="22">
    <source>
        <dbReference type="ARBA" id="ARBA00077154"/>
    </source>
</evidence>
<dbReference type="Gene3D" id="3.30.470.20">
    <property type="entry name" value="ATP-grasp fold, B domain"/>
    <property type="match status" value="1"/>
</dbReference>
<dbReference type="AlphaFoldDB" id="A0A6V8NN40"/>
<comment type="function">
    <text evidence="3">Cell wall formation.</text>
</comment>
<evidence type="ECO:0000256" key="7">
    <source>
        <dbReference type="ARBA" id="ARBA00012216"/>
    </source>
</evidence>
<sequence length="171" mass="18530">SVIAVDLVFPVLHGTFGEDGTVQGLLELAQIPYVGAGVPGSAVGMDKILMKAALLAEWLPVGPYLWFTGAKWLSDKELLAAQVEKELGFPCFVKPANLGSSVGISKAYHYEGLLNAVAEALIYDRRILVEKFLPGREIECSVLGNDKPRASILGEIIPANDFYDYTAKYLD</sequence>
<comment type="caution">
    <text evidence="25">The sequence shown here is derived from an EMBL/GenBank/DDBJ whole genome shotgun (WGS) entry which is preliminary data.</text>
</comment>
<dbReference type="Gene3D" id="3.30.1490.20">
    <property type="entry name" value="ATP-grasp fold, A domain"/>
    <property type="match status" value="1"/>
</dbReference>
<evidence type="ECO:0000256" key="12">
    <source>
        <dbReference type="ARBA" id="ARBA00022840"/>
    </source>
</evidence>
<evidence type="ECO:0000256" key="5">
    <source>
        <dbReference type="ARBA" id="ARBA00004752"/>
    </source>
</evidence>
<dbReference type="PANTHER" id="PTHR23132:SF25">
    <property type="entry name" value="D-ALANINE--D-ALANINE LIGASE A"/>
    <property type="match status" value="1"/>
</dbReference>
<proteinExistence type="inferred from homology"/>
<evidence type="ECO:0000256" key="16">
    <source>
        <dbReference type="ARBA" id="ARBA00023211"/>
    </source>
</evidence>
<evidence type="ECO:0000256" key="2">
    <source>
        <dbReference type="ARBA" id="ARBA00001946"/>
    </source>
</evidence>
<comment type="similarity">
    <text evidence="6">Belongs to the D-alanine--D-alanine ligase family.</text>
</comment>
<dbReference type="GO" id="GO:0008716">
    <property type="term" value="F:D-alanine-D-alanine ligase activity"/>
    <property type="evidence" value="ECO:0007669"/>
    <property type="project" value="UniProtKB-EC"/>
</dbReference>
<dbReference type="GO" id="GO:0005829">
    <property type="term" value="C:cytosol"/>
    <property type="evidence" value="ECO:0007669"/>
    <property type="project" value="TreeGrafter"/>
</dbReference>
<evidence type="ECO:0000256" key="11">
    <source>
        <dbReference type="ARBA" id="ARBA00022741"/>
    </source>
</evidence>
<evidence type="ECO:0000256" key="18">
    <source>
        <dbReference type="ARBA" id="ARBA00047614"/>
    </source>
</evidence>
<evidence type="ECO:0000256" key="6">
    <source>
        <dbReference type="ARBA" id="ARBA00010871"/>
    </source>
</evidence>
<comment type="cofactor">
    <cofactor evidence="2">
        <name>Mg(2+)</name>
        <dbReference type="ChEBI" id="CHEBI:18420"/>
    </cofactor>
</comment>
<dbReference type="GO" id="GO:0046872">
    <property type="term" value="F:metal ion binding"/>
    <property type="evidence" value="ECO:0007669"/>
    <property type="project" value="UniProtKB-KW"/>
</dbReference>
<dbReference type="InterPro" id="IPR000291">
    <property type="entry name" value="D-Ala_lig_Van_CS"/>
</dbReference>
<dbReference type="SUPFAM" id="SSF52440">
    <property type="entry name" value="PreATP-grasp domain"/>
    <property type="match status" value="1"/>
</dbReference>
<organism evidence="25 26">
    <name type="scientific">Candidatus Hakubella thermalkaliphila</name>
    <dbReference type="NCBI Taxonomy" id="2754717"/>
    <lineage>
        <taxon>Bacteria</taxon>
        <taxon>Bacillati</taxon>
        <taxon>Actinomycetota</taxon>
        <taxon>Actinomycetota incertae sedis</taxon>
        <taxon>Candidatus Hakubellales</taxon>
        <taxon>Candidatus Hakubellaceae</taxon>
        <taxon>Candidatus Hakubella</taxon>
    </lineage>
</organism>
<gene>
    <name evidence="25" type="ORF">HKBW3S03_02260</name>
</gene>
<evidence type="ECO:0000313" key="25">
    <source>
        <dbReference type="EMBL" id="GFP20754.1"/>
    </source>
</evidence>
<dbReference type="GO" id="GO:0009252">
    <property type="term" value="P:peptidoglycan biosynthetic process"/>
    <property type="evidence" value="ECO:0007669"/>
    <property type="project" value="UniProtKB-KW"/>
</dbReference>
<keyword evidence="14" id="KW-0133">Cell shape</keyword>
<evidence type="ECO:0000256" key="20">
    <source>
        <dbReference type="ARBA" id="ARBA00068427"/>
    </source>
</evidence>
<evidence type="ECO:0000256" key="23">
    <source>
        <dbReference type="PROSITE-ProRule" id="PRU00409"/>
    </source>
</evidence>
<evidence type="ECO:0000256" key="10">
    <source>
        <dbReference type="ARBA" id="ARBA00022723"/>
    </source>
</evidence>
<reference evidence="25 26" key="1">
    <citation type="journal article" date="2020" name="Front. Microbiol.">
        <title>Single-cell genomics of novel Actinobacteria with the Wood-Ljungdahl pathway discovered in a serpentinizing system.</title>
        <authorList>
            <person name="Merino N."/>
            <person name="Kawai M."/>
            <person name="Boyd E.S."/>
            <person name="Colman D.R."/>
            <person name="McGlynn S.E."/>
            <person name="Nealson K.H."/>
            <person name="Kurokawa K."/>
            <person name="Hongoh Y."/>
        </authorList>
    </citation>
    <scope>NUCLEOTIDE SEQUENCE [LARGE SCALE GENOMIC DNA]</scope>
    <source>
        <strain evidence="25 26">S03</strain>
    </source>
</reference>
<keyword evidence="11 23" id="KW-0547">Nucleotide-binding</keyword>
<evidence type="ECO:0000256" key="4">
    <source>
        <dbReference type="ARBA" id="ARBA00004496"/>
    </source>
</evidence>
<protein>
    <recommendedName>
        <fullName evidence="20">D-alanine--D-alanine ligase</fullName>
        <ecNumber evidence="7">6.3.2.4</ecNumber>
    </recommendedName>
    <alternativeName>
        <fullName evidence="22">D-Ala-D-Ala ligase</fullName>
    </alternativeName>
    <alternativeName>
        <fullName evidence="21">D-alanylalanine synthetase</fullName>
    </alternativeName>
</protein>
<comment type="pathway">
    <text evidence="5">Cell wall biogenesis; peptidoglycan biosynthesis.</text>
</comment>
<evidence type="ECO:0000313" key="26">
    <source>
        <dbReference type="Proteomes" id="UP000574717"/>
    </source>
</evidence>
<dbReference type="Gene3D" id="3.40.50.20">
    <property type="match status" value="1"/>
</dbReference>
<dbReference type="GO" id="GO:0008360">
    <property type="term" value="P:regulation of cell shape"/>
    <property type="evidence" value="ECO:0007669"/>
    <property type="project" value="UniProtKB-KW"/>
</dbReference>
<comment type="pathway">
    <text evidence="19">Glycan biosynthesis.</text>
</comment>
<keyword evidence="9 25" id="KW-0436">Ligase</keyword>
<dbReference type="EMBL" id="BLRU01000665">
    <property type="protein sequence ID" value="GFP20754.1"/>
    <property type="molecule type" value="Genomic_DNA"/>
</dbReference>
<dbReference type="FunFam" id="3.30.1490.20:FF:000007">
    <property type="entry name" value="D-alanine--D-alanine ligase"/>
    <property type="match status" value="1"/>
</dbReference>
<evidence type="ECO:0000256" key="8">
    <source>
        <dbReference type="ARBA" id="ARBA00022490"/>
    </source>
</evidence>
<evidence type="ECO:0000259" key="24">
    <source>
        <dbReference type="PROSITE" id="PS50975"/>
    </source>
</evidence>
<dbReference type="InterPro" id="IPR011761">
    <property type="entry name" value="ATP-grasp"/>
</dbReference>
<dbReference type="Pfam" id="PF01820">
    <property type="entry name" value="Dala_Dala_lig_N"/>
    <property type="match status" value="1"/>
</dbReference>
<dbReference type="InterPro" id="IPR013815">
    <property type="entry name" value="ATP_grasp_subdomain_1"/>
</dbReference>
<evidence type="ECO:0000256" key="13">
    <source>
        <dbReference type="ARBA" id="ARBA00022842"/>
    </source>
</evidence>
<dbReference type="GO" id="GO:0005524">
    <property type="term" value="F:ATP binding"/>
    <property type="evidence" value="ECO:0007669"/>
    <property type="project" value="UniProtKB-UniRule"/>
</dbReference>
<keyword evidence="13" id="KW-0460">Magnesium</keyword>